<dbReference type="SUPFAM" id="SSF54211">
    <property type="entry name" value="Ribosomal protein S5 domain 2-like"/>
    <property type="match status" value="2"/>
</dbReference>
<dbReference type="EMBL" id="DTHB01000053">
    <property type="protein sequence ID" value="HGB15217.1"/>
    <property type="molecule type" value="Genomic_DNA"/>
</dbReference>
<dbReference type="GO" id="GO:0009245">
    <property type="term" value="P:lipid A biosynthetic process"/>
    <property type="evidence" value="ECO:0007669"/>
    <property type="project" value="UniProtKB-UniRule"/>
</dbReference>
<keyword evidence="8 12" id="KW-0378">Hydrolase</keyword>
<dbReference type="Pfam" id="PF03331">
    <property type="entry name" value="LpxC"/>
    <property type="match status" value="1"/>
</dbReference>
<proteinExistence type="inferred from homology"/>
<comment type="function">
    <text evidence="2 12">Catalyzes the hydrolysis of UDP-3-O-myristoyl-N-acetylglucosamine to form UDP-3-O-myristoylglucosamine and acetate, the committed step in lipid A biosynthesis.</text>
</comment>
<gene>
    <name evidence="12" type="primary">lpxC</name>
    <name evidence="13" type="ORF">ENV62_08295</name>
</gene>
<feature type="binding site" evidence="12">
    <location>
        <position position="78"/>
    </location>
    <ligand>
        <name>Zn(2+)</name>
        <dbReference type="ChEBI" id="CHEBI:29105"/>
    </ligand>
</feature>
<evidence type="ECO:0000313" key="13">
    <source>
        <dbReference type="EMBL" id="HGB15217.1"/>
    </source>
</evidence>
<protein>
    <recommendedName>
        <fullName evidence="4 12">UDP-3-O-acyl-N-acetylglucosamine deacetylase</fullName>
        <shortName evidence="12">UDP-3-O-acyl-GlcNAc deacetylase</shortName>
        <ecNumber evidence="4 12">3.5.1.108</ecNumber>
    </recommendedName>
    <alternativeName>
        <fullName evidence="12">UDP-3-O-[R-3-hydroxymyristoyl]-N-acetylglucosamine deacetylase</fullName>
    </alternativeName>
</protein>
<dbReference type="Gene3D" id="3.30.1700.10">
    <property type="entry name" value="lpxc deacetylase, domain 2"/>
    <property type="match status" value="1"/>
</dbReference>
<keyword evidence="5 12" id="KW-0444">Lipid biosynthesis</keyword>
<evidence type="ECO:0000256" key="11">
    <source>
        <dbReference type="ARBA" id="ARBA00024535"/>
    </source>
</evidence>
<dbReference type="GO" id="GO:0103117">
    <property type="term" value="F:UDP-3-O-acyl-N-acetylglucosamine deacetylase activity"/>
    <property type="evidence" value="ECO:0007669"/>
    <property type="project" value="UniProtKB-UniRule"/>
</dbReference>
<dbReference type="UniPathway" id="UPA00359">
    <property type="reaction ID" value="UER00478"/>
</dbReference>
<dbReference type="PANTHER" id="PTHR33694">
    <property type="entry name" value="UDP-3-O-ACYL-N-ACETYLGLUCOSAMINE DEACETYLASE 1, MITOCHONDRIAL-RELATED"/>
    <property type="match status" value="1"/>
</dbReference>
<keyword evidence="10 12" id="KW-0443">Lipid metabolism</keyword>
<evidence type="ECO:0000256" key="9">
    <source>
        <dbReference type="ARBA" id="ARBA00022833"/>
    </source>
</evidence>
<keyword evidence="9 12" id="KW-0862">Zinc</keyword>
<evidence type="ECO:0000256" key="7">
    <source>
        <dbReference type="ARBA" id="ARBA00022723"/>
    </source>
</evidence>
<accession>A0A7C3WTV2</accession>
<keyword evidence="7 12" id="KW-0479">Metal-binding</keyword>
<dbReference type="InterPro" id="IPR020568">
    <property type="entry name" value="Ribosomal_Su5_D2-typ_SF"/>
</dbReference>
<comment type="catalytic activity">
    <reaction evidence="11 12">
        <text>a UDP-3-O-[(3R)-3-hydroxyacyl]-N-acetyl-alpha-D-glucosamine + H2O = a UDP-3-O-[(3R)-3-hydroxyacyl]-alpha-D-glucosamine + acetate</text>
        <dbReference type="Rhea" id="RHEA:67816"/>
        <dbReference type="ChEBI" id="CHEBI:15377"/>
        <dbReference type="ChEBI" id="CHEBI:30089"/>
        <dbReference type="ChEBI" id="CHEBI:137740"/>
        <dbReference type="ChEBI" id="CHEBI:173225"/>
        <dbReference type="EC" id="3.5.1.108"/>
    </reaction>
</comment>
<evidence type="ECO:0000256" key="4">
    <source>
        <dbReference type="ARBA" id="ARBA00012745"/>
    </source>
</evidence>
<sequence>MVWQKTLSRPLTFTGIGLHRGQPATLTVFPAAADTGLRFVREDQPHRPQVLAIYTNVWDTSRATTLGNGVAVVSTVEHLLAAFQGVGVDNALIQVEGPEIPIMDGSAAPFTEMLLEAGLRPLPAPRSYLVIHRTVEYREGDRWMRVTPGQTCITYTIDFPHPLIRRQRYSFALNTLAFRREIAPARTFGFLKEVAELQSQGLALGGSLDNALVLSEEAVLNPGGLRFPEEFVRHKILDALGDLALLGKPLLGRVEVCRGSHDLHLKFIRHLMAQKSAWHVWSPPIHNRTMRRRLWSLTPAWEGIPA</sequence>
<feature type="active site" description="Proton donor" evidence="12">
    <location>
        <position position="261"/>
    </location>
</feature>
<evidence type="ECO:0000256" key="10">
    <source>
        <dbReference type="ARBA" id="ARBA00023098"/>
    </source>
</evidence>
<evidence type="ECO:0000256" key="8">
    <source>
        <dbReference type="ARBA" id="ARBA00022801"/>
    </source>
</evidence>
<dbReference type="Gene3D" id="3.30.230.20">
    <property type="entry name" value="lpxc deacetylase, domain 1"/>
    <property type="match status" value="1"/>
</dbReference>
<evidence type="ECO:0000256" key="3">
    <source>
        <dbReference type="ARBA" id="ARBA00005002"/>
    </source>
</evidence>
<dbReference type="AlphaFoldDB" id="A0A7C3WTV2"/>
<evidence type="ECO:0000256" key="6">
    <source>
        <dbReference type="ARBA" id="ARBA00022556"/>
    </source>
</evidence>
<comment type="pathway">
    <text evidence="3 12">Glycolipid biosynthesis; lipid IV(A) biosynthesis; lipid IV(A) from (3R)-3-hydroxytetradecanoyl-[acyl-carrier-protein] and UDP-N-acetyl-alpha-D-glucosamine: step 2/6.</text>
</comment>
<comment type="similarity">
    <text evidence="12">Belongs to the LpxC family.</text>
</comment>
<dbReference type="GO" id="GO:0016020">
    <property type="term" value="C:membrane"/>
    <property type="evidence" value="ECO:0007669"/>
    <property type="project" value="GOC"/>
</dbReference>
<feature type="binding site" evidence="12">
    <location>
        <position position="238"/>
    </location>
    <ligand>
        <name>Zn(2+)</name>
        <dbReference type="ChEBI" id="CHEBI:29105"/>
    </ligand>
</feature>
<reference evidence="13" key="1">
    <citation type="journal article" date="2020" name="mSystems">
        <title>Genome- and Community-Level Interaction Insights into Carbon Utilization and Element Cycling Functions of Hydrothermarchaeota in Hydrothermal Sediment.</title>
        <authorList>
            <person name="Zhou Z."/>
            <person name="Liu Y."/>
            <person name="Xu W."/>
            <person name="Pan J."/>
            <person name="Luo Z.H."/>
            <person name="Li M."/>
        </authorList>
    </citation>
    <scope>NUCLEOTIDE SEQUENCE [LARGE SCALE GENOMIC DNA]</scope>
    <source>
        <strain evidence="13">SpSt-776</strain>
    </source>
</reference>
<evidence type="ECO:0000256" key="1">
    <source>
        <dbReference type="ARBA" id="ARBA00001947"/>
    </source>
</evidence>
<dbReference type="EC" id="3.5.1.108" evidence="4 12"/>
<dbReference type="InterPro" id="IPR004463">
    <property type="entry name" value="UDP-acyl_GlcNac_deAcase"/>
</dbReference>
<comment type="caution">
    <text evidence="13">The sequence shown here is derived from an EMBL/GenBank/DDBJ whole genome shotgun (WGS) entry which is preliminary data.</text>
</comment>
<dbReference type="HAMAP" id="MF_00388">
    <property type="entry name" value="LpxC"/>
    <property type="match status" value="1"/>
</dbReference>
<comment type="cofactor">
    <cofactor evidence="1 12">
        <name>Zn(2+)</name>
        <dbReference type="ChEBI" id="CHEBI:29105"/>
    </cofactor>
</comment>
<keyword evidence="6 12" id="KW-0441">Lipid A biosynthesis</keyword>
<name>A0A7C3WTV2_9BACT</name>
<dbReference type="InterPro" id="IPR011334">
    <property type="entry name" value="UDP-acyl_GlcNac_deAcase_C"/>
</dbReference>
<evidence type="ECO:0000256" key="5">
    <source>
        <dbReference type="ARBA" id="ARBA00022516"/>
    </source>
</evidence>
<evidence type="ECO:0000256" key="12">
    <source>
        <dbReference type="HAMAP-Rule" id="MF_00388"/>
    </source>
</evidence>
<dbReference type="GO" id="GO:0046872">
    <property type="term" value="F:metal ion binding"/>
    <property type="evidence" value="ECO:0007669"/>
    <property type="project" value="UniProtKB-KW"/>
</dbReference>
<feature type="binding site" evidence="12">
    <location>
        <position position="234"/>
    </location>
    <ligand>
        <name>Zn(2+)</name>
        <dbReference type="ChEBI" id="CHEBI:29105"/>
    </ligand>
</feature>
<organism evidence="13">
    <name type="scientific">Desulfobacca acetoxidans</name>
    <dbReference type="NCBI Taxonomy" id="60893"/>
    <lineage>
        <taxon>Bacteria</taxon>
        <taxon>Pseudomonadati</taxon>
        <taxon>Thermodesulfobacteriota</taxon>
        <taxon>Desulfobaccia</taxon>
        <taxon>Desulfobaccales</taxon>
        <taxon>Desulfobaccaceae</taxon>
        <taxon>Desulfobacca</taxon>
    </lineage>
</organism>
<dbReference type="PANTHER" id="PTHR33694:SF1">
    <property type="entry name" value="UDP-3-O-ACYL-N-ACETYLGLUCOSAMINE DEACETYLASE 1, MITOCHONDRIAL-RELATED"/>
    <property type="match status" value="1"/>
</dbReference>
<dbReference type="NCBIfam" id="TIGR00325">
    <property type="entry name" value="lpxC"/>
    <property type="match status" value="1"/>
</dbReference>
<dbReference type="InterPro" id="IPR015870">
    <property type="entry name" value="UDP-acyl_N-AcGlcN_deAcase_N"/>
</dbReference>
<evidence type="ECO:0000256" key="2">
    <source>
        <dbReference type="ARBA" id="ARBA00002923"/>
    </source>
</evidence>